<evidence type="ECO:0000313" key="2">
    <source>
        <dbReference type="Proteomes" id="UP000499080"/>
    </source>
</evidence>
<organism evidence="1 2">
    <name type="scientific">Araneus ventricosus</name>
    <name type="common">Orbweaver spider</name>
    <name type="synonym">Epeira ventricosa</name>
    <dbReference type="NCBI Taxonomy" id="182803"/>
    <lineage>
        <taxon>Eukaryota</taxon>
        <taxon>Metazoa</taxon>
        <taxon>Ecdysozoa</taxon>
        <taxon>Arthropoda</taxon>
        <taxon>Chelicerata</taxon>
        <taxon>Arachnida</taxon>
        <taxon>Araneae</taxon>
        <taxon>Araneomorphae</taxon>
        <taxon>Entelegynae</taxon>
        <taxon>Araneoidea</taxon>
        <taxon>Araneidae</taxon>
        <taxon>Araneus</taxon>
    </lineage>
</organism>
<gene>
    <name evidence="1" type="ORF">AVEN_37003_1</name>
</gene>
<dbReference type="AlphaFoldDB" id="A0A4Y2KSJ0"/>
<sequence>MDKHSLRKSAYKKGRHISIGYLFAGGKKEGCHLANEDPDVVDKKGRFRLSGGVELDFTYAGERQVCSSDETRQYSHRRRFQSWHAHPRL</sequence>
<comment type="caution">
    <text evidence="1">The sequence shown here is derived from an EMBL/GenBank/DDBJ whole genome shotgun (WGS) entry which is preliminary data.</text>
</comment>
<name>A0A4Y2KSJ0_ARAVE</name>
<dbReference type="Proteomes" id="UP000499080">
    <property type="component" value="Unassembled WGS sequence"/>
</dbReference>
<proteinExistence type="predicted"/>
<protein>
    <submittedName>
        <fullName evidence="1">Uncharacterized protein</fullName>
    </submittedName>
</protein>
<reference evidence="1 2" key="1">
    <citation type="journal article" date="2019" name="Sci. Rep.">
        <title>Orb-weaving spider Araneus ventricosus genome elucidates the spidroin gene catalogue.</title>
        <authorList>
            <person name="Kono N."/>
            <person name="Nakamura H."/>
            <person name="Ohtoshi R."/>
            <person name="Moran D.A.P."/>
            <person name="Shinohara A."/>
            <person name="Yoshida Y."/>
            <person name="Fujiwara M."/>
            <person name="Mori M."/>
            <person name="Tomita M."/>
            <person name="Arakawa K."/>
        </authorList>
    </citation>
    <scope>NUCLEOTIDE SEQUENCE [LARGE SCALE GENOMIC DNA]</scope>
</reference>
<accession>A0A4Y2KSJ0</accession>
<dbReference type="EMBL" id="BGPR01004975">
    <property type="protein sequence ID" value="GBN05514.1"/>
    <property type="molecule type" value="Genomic_DNA"/>
</dbReference>
<evidence type="ECO:0000313" key="1">
    <source>
        <dbReference type="EMBL" id="GBN05514.1"/>
    </source>
</evidence>
<keyword evidence="2" id="KW-1185">Reference proteome</keyword>